<sequence length="214" mass="24342">MPWLIINRDKCTIFGINSDQDKLKRAARDALFTTPPQPFRLLFTTPPLPPLPSFSLIRILGFRKKKKKLESIEREDDLDSVVAKLVDQAANFNIQRVPSLVCKIIKKYMRYFLWEGMDGGLGTHLALFGGGLFLLDLFAVCFVERSSALTFLAKGVFVLRSRSSFIRPLEQKGVFCGLRAVFSKHKVYLKVISLLIASRREATKRCRLSKARCT</sequence>
<keyword evidence="1" id="KW-1133">Transmembrane helix</keyword>
<proteinExistence type="predicted"/>
<dbReference type="EMBL" id="SSTE01008862">
    <property type="protein sequence ID" value="KAA0054178.1"/>
    <property type="molecule type" value="Genomic_DNA"/>
</dbReference>
<evidence type="ECO:0000256" key="1">
    <source>
        <dbReference type="SAM" id="Phobius"/>
    </source>
</evidence>
<keyword evidence="1" id="KW-0472">Membrane</keyword>
<protein>
    <submittedName>
        <fullName evidence="2">Uncharacterized protein</fullName>
    </submittedName>
</protein>
<evidence type="ECO:0000313" key="2">
    <source>
        <dbReference type="EMBL" id="KAA0054178.1"/>
    </source>
</evidence>
<dbReference type="AlphaFoldDB" id="A0A5A7UGK8"/>
<evidence type="ECO:0000313" key="3">
    <source>
        <dbReference type="Proteomes" id="UP000321393"/>
    </source>
</evidence>
<dbReference type="OrthoDB" id="10254973at2759"/>
<feature type="transmembrane region" description="Helical" evidence="1">
    <location>
        <begin position="121"/>
        <end position="143"/>
    </location>
</feature>
<comment type="caution">
    <text evidence="2">The sequence shown here is derived from an EMBL/GenBank/DDBJ whole genome shotgun (WGS) entry which is preliminary data.</text>
</comment>
<reference evidence="2 3" key="1">
    <citation type="submission" date="2019-08" db="EMBL/GenBank/DDBJ databases">
        <title>Draft genome sequences of two oriental melons (Cucumis melo L. var makuwa).</title>
        <authorList>
            <person name="Kwon S.-Y."/>
        </authorList>
    </citation>
    <scope>NUCLEOTIDE SEQUENCE [LARGE SCALE GENOMIC DNA]</scope>
    <source>
        <strain evidence="3">cv. SW 3</strain>
        <tissue evidence="2">Leaf</tissue>
    </source>
</reference>
<organism evidence="2 3">
    <name type="scientific">Cucumis melo var. makuwa</name>
    <name type="common">Oriental melon</name>
    <dbReference type="NCBI Taxonomy" id="1194695"/>
    <lineage>
        <taxon>Eukaryota</taxon>
        <taxon>Viridiplantae</taxon>
        <taxon>Streptophyta</taxon>
        <taxon>Embryophyta</taxon>
        <taxon>Tracheophyta</taxon>
        <taxon>Spermatophyta</taxon>
        <taxon>Magnoliopsida</taxon>
        <taxon>eudicotyledons</taxon>
        <taxon>Gunneridae</taxon>
        <taxon>Pentapetalae</taxon>
        <taxon>rosids</taxon>
        <taxon>fabids</taxon>
        <taxon>Cucurbitales</taxon>
        <taxon>Cucurbitaceae</taxon>
        <taxon>Benincaseae</taxon>
        <taxon>Cucumis</taxon>
    </lineage>
</organism>
<gene>
    <name evidence="2" type="ORF">E6C27_scaffold131G001080</name>
</gene>
<keyword evidence="1" id="KW-0812">Transmembrane</keyword>
<dbReference type="Proteomes" id="UP000321393">
    <property type="component" value="Unassembled WGS sequence"/>
</dbReference>
<accession>A0A5A7UGK8</accession>
<name>A0A5A7UGK8_CUCMM</name>